<feature type="compositionally biased region" description="Polar residues" evidence="1">
    <location>
        <begin position="210"/>
        <end position="219"/>
    </location>
</feature>
<dbReference type="GeneID" id="66111883"/>
<reference evidence="3" key="1">
    <citation type="submission" date="2020-11" db="EMBL/GenBank/DDBJ databases">
        <title>Adaptations for nitrogen fixation in a non-lichenized fungal sporocarp promotes dispersal by wood-feeding termites.</title>
        <authorList>
            <consortium name="DOE Joint Genome Institute"/>
            <person name="Koch R.A."/>
            <person name="Yoon G."/>
            <person name="Arayal U."/>
            <person name="Lail K."/>
            <person name="Amirebrahimi M."/>
            <person name="Labutti K."/>
            <person name="Lipzen A."/>
            <person name="Riley R."/>
            <person name="Barry K."/>
            <person name="Henrissat B."/>
            <person name="Grigoriev I.V."/>
            <person name="Herr J.R."/>
            <person name="Aime M.C."/>
        </authorList>
    </citation>
    <scope>NUCLEOTIDE SEQUENCE</scope>
    <source>
        <strain evidence="3">MCA 3950</strain>
    </source>
</reference>
<dbReference type="InterPro" id="IPR043502">
    <property type="entry name" value="DNA/RNA_pol_sf"/>
</dbReference>
<dbReference type="Proteomes" id="UP000812287">
    <property type="component" value="Unassembled WGS sequence"/>
</dbReference>
<accession>A0A9P8ARJ5</accession>
<dbReference type="AlphaFoldDB" id="A0A9P8ARJ5"/>
<protein>
    <submittedName>
        <fullName evidence="3">DNA/RNA polymerase</fullName>
    </submittedName>
</protein>
<dbReference type="EMBL" id="MU250537">
    <property type="protein sequence ID" value="KAG7445458.1"/>
    <property type="molecule type" value="Genomic_DNA"/>
</dbReference>
<feature type="domain" description="Reverse transcriptase" evidence="2">
    <location>
        <begin position="1"/>
        <end position="69"/>
    </location>
</feature>
<evidence type="ECO:0000259" key="2">
    <source>
        <dbReference type="PROSITE" id="PS50878"/>
    </source>
</evidence>
<dbReference type="OrthoDB" id="1750432at2759"/>
<dbReference type="InterPro" id="IPR000477">
    <property type="entry name" value="RT_dom"/>
</dbReference>
<dbReference type="RefSeq" id="XP_043038958.1">
    <property type="nucleotide sequence ID" value="XM_043189586.1"/>
</dbReference>
<dbReference type="InterPro" id="IPR043128">
    <property type="entry name" value="Rev_trsase/Diguanyl_cyclase"/>
</dbReference>
<evidence type="ECO:0000313" key="3">
    <source>
        <dbReference type="EMBL" id="KAG7445458.1"/>
    </source>
</evidence>
<comment type="caution">
    <text evidence="3">The sequence shown here is derived from an EMBL/GenBank/DDBJ whole genome shotgun (WGS) entry which is preliminary data.</text>
</comment>
<dbReference type="SUPFAM" id="SSF56672">
    <property type="entry name" value="DNA/RNA polymerases"/>
    <property type="match status" value="1"/>
</dbReference>
<sequence length="273" mass="31923">MHVYLDDLFIYSDSIQEDEKHLALVFGKLYENQLFMKAEKVQLYTDKMNCLHHLPQNYNDTEKFLGLVNYLIHFLSDVTAYTAPLSEMTKHGWPFYWCPLYSKFTDSQHNYCVFETETLAMLEAILNCHIYVLSNSQMQWIEYLSCFDFDITYVKDLPLGCKKEAKKMVVQFHVIKPHQEFKCFTGKHETQDLEAEEMKNAGEHNKPEPIQSSNNNPTVFDSRDNEKNLQTVMDMDPTFISDVLSLYSSDPIFSKVLKASNDHPCFFIEKGLI</sequence>
<evidence type="ECO:0000313" key="4">
    <source>
        <dbReference type="Proteomes" id="UP000812287"/>
    </source>
</evidence>
<feature type="compositionally biased region" description="Basic and acidic residues" evidence="1">
    <location>
        <begin position="198"/>
        <end position="207"/>
    </location>
</feature>
<proteinExistence type="predicted"/>
<gene>
    <name evidence="3" type="ORF">BT62DRAFT_981288</name>
</gene>
<name>A0A9P8ARJ5_9AGAR</name>
<organism evidence="3 4">
    <name type="scientific">Guyanagaster necrorhizus</name>
    <dbReference type="NCBI Taxonomy" id="856835"/>
    <lineage>
        <taxon>Eukaryota</taxon>
        <taxon>Fungi</taxon>
        <taxon>Dikarya</taxon>
        <taxon>Basidiomycota</taxon>
        <taxon>Agaricomycotina</taxon>
        <taxon>Agaricomycetes</taxon>
        <taxon>Agaricomycetidae</taxon>
        <taxon>Agaricales</taxon>
        <taxon>Marasmiineae</taxon>
        <taxon>Physalacriaceae</taxon>
        <taxon>Guyanagaster</taxon>
    </lineage>
</organism>
<keyword evidence="4" id="KW-1185">Reference proteome</keyword>
<feature type="region of interest" description="Disordered" evidence="1">
    <location>
        <begin position="198"/>
        <end position="223"/>
    </location>
</feature>
<evidence type="ECO:0000256" key="1">
    <source>
        <dbReference type="SAM" id="MobiDB-lite"/>
    </source>
</evidence>
<dbReference type="Gene3D" id="3.30.70.270">
    <property type="match status" value="2"/>
</dbReference>
<dbReference type="PROSITE" id="PS50878">
    <property type="entry name" value="RT_POL"/>
    <property type="match status" value="1"/>
</dbReference>